<organism evidence="5">
    <name type="scientific">Cyprideis torosa</name>
    <dbReference type="NCBI Taxonomy" id="163714"/>
    <lineage>
        <taxon>Eukaryota</taxon>
        <taxon>Metazoa</taxon>
        <taxon>Ecdysozoa</taxon>
        <taxon>Arthropoda</taxon>
        <taxon>Crustacea</taxon>
        <taxon>Oligostraca</taxon>
        <taxon>Ostracoda</taxon>
        <taxon>Podocopa</taxon>
        <taxon>Podocopida</taxon>
        <taxon>Cytherocopina</taxon>
        <taxon>Cytheroidea</taxon>
        <taxon>Cytherideidae</taxon>
        <taxon>Cyprideis</taxon>
    </lineage>
</organism>
<dbReference type="GO" id="GO:0022857">
    <property type="term" value="F:transmembrane transporter activity"/>
    <property type="evidence" value="ECO:0007669"/>
    <property type="project" value="InterPro"/>
</dbReference>
<keyword evidence="3" id="KW-1133">Transmembrane helix</keyword>
<name>A0A7R8WE50_9CRUS</name>
<evidence type="ECO:0000313" key="5">
    <source>
        <dbReference type="EMBL" id="CAD7227231.1"/>
    </source>
</evidence>
<protein>
    <submittedName>
        <fullName evidence="5">Uncharacterized protein</fullName>
    </submittedName>
</protein>
<dbReference type="Pfam" id="PF07690">
    <property type="entry name" value="MFS_1"/>
    <property type="match status" value="1"/>
</dbReference>
<dbReference type="Gene3D" id="1.20.1250.20">
    <property type="entry name" value="MFS general substrate transporter like domains"/>
    <property type="match status" value="1"/>
</dbReference>
<comment type="subcellular location">
    <subcellularLocation>
        <location evidence="1">Membrane</location>
        <topology evidence="1">Multi-pass membrane protein</topology>
    </subcellularLocation>
</comment>
<dbReference type="InterPro" id="IPR020846">
    <property type="entry name" value="MFS_dom"/>
</dbReference>
<dbReference type="SUPFAM" id="SSF103473">
    <property type="entry name" value="MFS general substrate transporter"/>
    <property type="match status" value="1"/>
</dbReference>
<dbReference type="InterPro" id="IPR036259">
    <property type="entry name" value="MFS_trans_sf"/>
</dbReference>
<evidence type="ECO:0000256" key="3">
    <source>
        <dbReference type="ARBA" id="ARBA00022989"/>
    </source>
</evidence>
<sequence length="586" mass="65634">MNSVNLLYKDEFEDILEEIGSYHKFQRLLCWLIIYPACIPCGLHTYSQLFMAEVPKNYFCRLPDLISNITHNNNSLALPLEEDGSVSKCREYDIDLGTLSRLAAGEIERDPHWYTIPCLNGWEYDDSVQSSIVMDFDLVCQYDILPTVALATLNVGSLIGVALFGYISDWFGRLVGFWGSLGLTLIGGVATAWTHSYTSFIIIRFILGLTTPANWQIPYVLGLEYVGPMKRTWYTIATCASYTMGLIILAGLAYLIRDWRHLSYAVSLIMLPMFLGILHFDQQERLQHAQELMTEEKKHGKENGIATISQNNLNMHTSHVNSVSPPAAVPSIPQRARNCFQIIHKRLRTVAPAPKLFGLFLSPNMRKKTLLILLIWFANQNVFVGLTYVGPQVGNSQYLGFFLTSAIELVSYIPCWLTMDHYGRRFPMIILMVVGGIFACVTILLPKSHTVATMLCFLVAKMAVCASFLIIYPYAGELFPTELRAYGFSLGSYFGMMGLIVIPFIVYLGVDNLIIPIGVMGLMLVIGGLLTLLLPETLGTPLPQSIEEAEAFGKGWDWKTTLIGWQEKSAPKGFRRKARDSGAPLI</sequence>
<evidence type="ECO:0000256" key="1">
    <source>
        <dbReference type="ARBA" id="ARBA00004141"/>
    </source>
</evidence>
<reference evidence="5" key="1">
    <citation type="submission" date="2020-11" db="EMBL/GenBank/DDBJ databases">
        <authorList>
            <person name="Tran Van P."/>
        </authorList>
    </citation>
    <scope>NUCLEOTIDE SEQUENCE</scope>
</reference>
<dbReference type="GO" id="GO:0016020">
    <property type="term" value="C:membrane"/>
    <property type="evidence" value="ECO:0007669"/>
    <property type="project" value="UniProtKB-SubCell"/>
</dbReference>
<dbReference type="OrthoDB" id="10051180at2759"/>
<dbReference type="PROSITE" id="PS50850">
    <property type="entry name" value="MFS"/>
    <property type="match status" value="1"/>
</dbReference>
<accession>A0A7R8WE50</accession>
<keyword evidence="4" id="KW-0472">Membrane</keyword>
<evidence type="ECO:0000256" key="4">
    <source>
        <dbReference type="ARBA" id="ARBA00023136"/>
    </source>
</evidence>
<evidence type="ECO:0000256" key="2">
    <source>
        <dbReference type="ARBA" id="ARBA00022692"/>
    </source>
</evidence>
<dbReference type="InterPro" id="IPR011701">
    <property type="entry name" value="MFS"/>
</dbReference>
<dbReference type="EMBL" id="OB661077">
    <property type="protein sequence ID" value="CAD7227231.1"/>
    <property type="molecule type" value="Genomic_DNA"/>
</dbReference>
<gene>
    <name evidence="5" type="ORF">CTOB1V02_LOCUS5139</name>
</gene>
<dbReference type="CDD" id="cd17317">
    <property type="entry name" value="MFS_SLC22"/>
    <property type="match status" value="1"/>
</dbReference>
<proteinExistence type="predicted"/>
<dbReference type="PANTHER" id="PTHR24064">
    <property type="entry name" value="SOLUTE CARRIER FAMILY 22 MEMBER"/>
    <property type="match status" value="1"/>
</dbReference>
<dbReference type="AlphaFoldDB" id="A0A7R8WE50"/>
<keyword evidence="2" id="KW-0812">Transmembrane</keyword>